<reference evidence="4" key="1">
    <citation type="submission" date="2022-11" db="UniProtKB">
        <authorList>
            <consortium name="WormBaseParasite"/>
        </authorList>
    </citation>
    <scope>IDENTIFICATION</scope>
</reference>
<evidence type="ECO:0000256" key="1">
    <source>
        <dbReference type="SAM" id="MobiDB-lite"/>
    </source>
</evidence>
<dbReference type="SMART" id="SM00355">
    <property type="entry name" value="ZnF_C2H2"/>
    <property type="match status" value="4"/>
</dbReference>
<dbReference type="Proteomes" id="UP000887574">
    <property type="component" value="Unplaced"/>
</dbReference>
<feature type="domain" description="C2H2-type" evidence="2">
    <location>
        <begin position="229"/>
        <end position="262"/>
    </location>
</feature>
<feature type="region of interest" description="Disordered" evidence="1">
    <location>
        <begin position="1"/>
        <end position="30"/>
    </location>
</feature>
<feature type="domain" description="C2H2-type" evidence="2">
    <location>
        <begin position="172"/>
        <end position="193"/>
    </location>
</feature>
<feature type="domain" description="C2H2-type" evidence="2">
    <location>
        <begin position="405"/>
        <end position="425"/>
    </location>
</feature>
<dbReference type="AlphaFoldDB" id="A0A915EWQ3"/>
<dbReference type="InterPro" id="IPR013087">
    <property type="entry name" value="Znf_C2H2_type"/>
</dbReference>
<name>A0A915EWQ3_9BILA</name>
<sequence>MNEKPLNINSLLDQSTKRETPIRRNGNRGNYIPTVFPGSSQRQGFANNGSQQFVNLNAALHLSNGNGSRQMINGHFSTAMELQTTCKIVSTHHRVPFVGPCKQTKTQCWRRRRHNQLAINFWSLDTLTEQIKDDVARLRPECLVMQPSPHRMHLHYHRVHKYDKLMSSQDLAICNICESVLHFANMPTHLERHGDLDLPYHCKKCRYRTSSREALFRHFLESHCGTSMLICPFCLSNFNVPITERQRQTVTMKSYVQHVMDHDLDSQYGCNRCLPDFKNVVSVTSLNTRMENHSKQHKELDPKWKCTRKNIINLQRPQSKAITSSSMDLMQKCKECNHVILENNKQQLHFKELKKCRSKKCSYETCCPYAMEMHAALSYCWSVRNKRRWPLGKPSQLWDEKKQIMRCTKCDFETYDGSEMCEHLVQTCVGGEAKLEIPAPLDDCMKLEGWEAEQKLVVQLLGIDILHDIDPVQLEQDKNAEGIEDIITTEHNEDENFNKLSEVIPMSKIHLVSKDNKVVVKHLVGGTTAAETKNKNDFDYLCLAAVDSEDIREHITHFSKTTGRRRLA</sequence>
<protein>
    <submittedName>
        <fullName evidence="4">C2H2-type domain-containing protein</fullName>
    </submittedName>
</protein>
<organism evidence="3 4">
    <name type="scientific">Ditylenchus dipsaci</name>
    <dbReference type="NCBI Taxonomy" id="166011"/>
    <lineage>
        <taxon>Eukaryota</taxon>
        <taxon>Metazoa</taxon>
        <taxon>Ecdysozoa</taxon>
        <taxon>Nematoda</taxon>
        <taxon>Chromadorea</taxon>
        <taxon>Rhabditida</taxon>
        <taxon>Tylenchina</taxon>
        <taxon>Tylenchomorpha</taxon>
        <taxon>Sphaerularioidea</taxon>
        <taxon>Anguinidae</taxon>
        <taxon>Anguininae</taxon>
        <taxon>Ditylenchus</taxon>
    </lineage>
</organism>
<dbReference type="WBParaSite" id="jg9827">
    <property type="protein sequence ID" value="jg9827"/>
    <property type="gene ID" value="jg9827"/>
</dbReference>
<accession>A0A915EWQ3</accession>
<feature type="domain" description="C2H2-type" evidence="2">
    <location>
        <begin position="200"/>
        <end position="223"/>
    </location>
</feature>
<evidence type="ECO:0000313" key="4">
    <source>
        <dbReference type="WBParaSite" id="jg9827"/>
    </source>
</evidence>
<evidence type="ECO:0000259" key="2">
    <source>
        <dbReference type="SMART" id="SM00355"/>
    </source>
</evidence>
<evidence type="ECO:0000313" key="3">
    <source>
        <dbReference type="Proteomes" id="UP000887574"/>
    </source>
</evidence>
<keyword evidence="3" id="KW-1185">Reference proteome</keyword>
<proteinExistence type="predicted"/>